<dbReference type="AlphaFoldDB" id="A0AAI9YEW8"/>
<dbReference type="RefSeq" id="XP_060304558.1">
    <property type="nucleotide sequence ID" value="XM_060464891.1"/>
</dbReference>
<evidence type="ECO:0000313" key="2">
    <source>
        <dbReference type="EMBL" id="KAK1505181.1"/>
    </source>
</evidence>
<sequence>MVFDPFSAACDATQLGGTTRLQVPDPSPGAGSRNGTKRSKRGAGRKEGKDIADGYWTLDSPFLSDYGYGLDRVSEGTMHESTEALWERIADEYLWSKVAKSRVLGARPVWDNRLHKLLLFRRNAPESFEMRSSSEAYSPKVSS</sequence>
<organism evidence="2 3">
    <name type="scientific">Colletotrichum costaricense</name>
    <dbReference type="NCBI Taxonomy" id="1209916"/>
    <lineage>
        <taxon>Eukaryota</taxon>
        <taxon>Fungi</taxon>
        <taxon>Dikarya</taxon>
        <taxon>Ascomycota</taxon>
        <taxon>Pezizomycotina</taxon>
        <taxon>Sordariomycetes</taxon>
        <taxon>Hypocreomycetidae</taxon>
        <taxon>Glomerellales</taxon>
        <taxon>Glomerellaceae</taxon>
        <taxon>Colletotrichum</taxon>
        <taxon>Colletotrichum acutatum species complex</taxon>
    </lineage>
</organism>
<gene>
    <name evidence="2" type="ORF">CCOS01_16755</name>
</gene>
<keyword evidence="3" id="KW-1185">Reference proteome</keyword>
<comment type="caution">
    <text evidence="2">The sequence shown here is derived from an EMBL/GenBank/DDBJ whole genome shotgun (WGS) entry which is preliminary data.</text>
</comment>
<accession>A0AAI9YEW8</accession>
<feature type="region of interest" description="Disordered" evidence="1">
    <location>
        <begin position="15"/>
        <end position="48"/>
    </location>
</feature>
<protein>
    <submittedName>
        <fullName evidence="2">Uncharacterized protein</fullName>
    </submittedName>
</protein>
<reference evidence="2 3" key="1">
    <citation type="submission" date="2016-10" db="EMBL/GenBank/DDBJ databases">
        <title>The genome sequence of Colletotrichum fioriniae PJ7.</title>
        <authorList>
            <person name="Baroncelli R."/>
        </authorList>
    </citation>
    <scope>NUCLEOTIDE SEQUENCE [LARGE SCALE GENOMIC DNA]</scope>
    <source>
        <strain evidence="2 3">IMI 309622</strain>
    </source>
</reference>
<dbReference type="GeneID" id="85348438"/>
<proteinExistence type="predicted"/>
<name>A0AAI9YEW8_9PEZI</name>
<evidence type="ECO:0000256" key="1">
    <source>
        <dbReference type="SAM" id="MobiDB-lite"/>
    </source>
</evidence>
<dbReference type="EMBL" id="MOOE01000033">
    <property type="protein sequence ID" value="KAK1505181.1"/>
    <property type="molecule type" value="Genomic_DNA"/>
</dbReference>
<evidence type="ECO:0000313" key="3">
    <source>
        <dbReference type="Proteomes" id="UP001240678"/>
    </source>
</evidence>
<dbReference type="Proteomes" id="UP001240678">
    <property type="component" value="Unassembled WGS sequence"/>
</dbReference>